<dbReference type="PROSITE" id="PS51257">
    <property type="entry name" value="PROKAR_LIPOPROTEIN"/>
    <property type="match status" value="1"/>
</dbReference>
<reference evidence="4" key="1">
    <citation type="journal article" date="2022" name="Int. J. Syst. Evol. Microbiol.">
        <title>Anaeromyxobacter oryzae sp. nov., Anaeromyxobacter diazotrophicus sp. nov. and Anaeromyxobacter paludicola sp. nov., isolated from paddy soils.</title>
        <authorList>
            <person name="Itoh H."/>
            <person name="Xu Z."/>
            <person name="Mise K."/>
            <person name="Masuda Y."/>
            <person name="Ushijima N."/>
            <person name="Hayakawa C."/>
            <person name="Shiratori Y."/>
            <person name="Senoo K."/>
        </authorList>
    </citation>
    <scope>NUCLEOTIDE SEQUENCE [LARGE SCALE GENOMIC DNA]</scope>
    <source>
        <strain evidence="4">Red232</strain>
    </source>
</reference>
<evidence type="ECO:0000313" key="3">
    <source>
        <dbReference type="EMBL" id="BDG01252.1"/>
    </source>
</evidence>
<feature type="region of interest" description="Disordered" evidence="1">
    <location>
        <begin position="157"/>
        <end position="228"/>
    </location>
</feature>
<organism evidence="3 4">
    <name type="scientific">Anaeromyxobacter oryzae</name>
    <dbReference type="NCBI Taxonomy" id="2918170"/>
    <lineage>
        <taxon>Bacteria</taxon>
        <taxon>Pseudomonadati</taxon>
        <taxon>Myxococcota</taxon>
        <taxon>Myxococcia</taxon>
        <taxon>Myxococcales</taxon>
        <taxon>Cystobacterineae</taxon>
        <taxon>Anaeromyxobacteraceae</taxon>
        <taxon>Anaeromyxobacter</taxon>
    </lineage>
</organism>
<feature type="compositionally biased region" description="Low complexity" evidence="1">
    <location>
        <begin position="179"/>
        <end position="192"/>
    </location>
</feature>
<feature type="chain" id="PRO_5045431726" evidence="2">
    <location>
        <begin position="26"/>
        <end position="301"/>
    </location>
</feature>
<evidence type="ECO:0000256" key="2">
    <source>
        <dbReference type="SAM" id="SignalP"/>
    </source>
</evidence>
<evidence type="ECO:0000256" key="1">
    <source>
        <dbReference type="SAM" id="MobiDB-lite"/>
    </source>
</evidence>
<name>A0ABM7WP61_9BACT</name>
<accession>A0ABM7WP61</accession>
<feature type="signal peptide" evidence="2">
    <location>
        <begin position="1"/>
        <end position="25"/>
    </location>
</feature>
<dbReference type="RefSeq" id="WP_248357644.1">
    <property type="nucleotide sequence ID" value="NZ_AP025591.1"/>
</dbReference>
<sequence length="301" mass="32811">MRFPTFAVLATLLACAAPAHTSAQAEVAARGGPYTVDLVDEGGAVLPTFEHRGRTYVLGSLGRRYLVRVRNGTPRRVEVVVSVDGRDVLDGRPAALERRGYVVEPWGEVTVDGYRLSLDAVAAFRFSSVPRSYAARKGDARDVGVIGVAVFRERTPPPIAAPYPRPYEEDERAPYDGDPSASRARPGAAAPEARSDAVPAQPAPGATANAERRRGTARPGLGTEFAEEHGSRAYRVTFQRESARPAQVVTLRYDDRDGLLALGVDVDRAWYGRADDAWLRETAQPFRRSGFAEPPPGWRER</sequence>
<keyword evidence="2" id="KW-0732">Signal</keyword>
<protein>
    <submittedName>
        <fullName evidence="3">Uncharacterized protein</fullName>
    </submittedName>
</protein>
<keyword evidence="4" id="KW-1185">Reference proteome</keyword>
<gene>
    <name evidence="3" type="ORF">AMOR_02480</name>
</gene>
<evidence type="ECO:0000313" key="4">
    <source>
        <dbReference type="Proteomes" id="UP001162891"/>
    </source>
</evidence>
<dbReference type="Proteomes" id="UP001162891">
    <property type="component" value="Chromosome"/>
</dbReference>
<proteinExistence type="predicted"/>
<dbReference type="EMBL" id="AP025591">
    <property type="protein sequence ID" value="BDG01252.1"/>
    <property type="molecule type" value="Genomic_DNA"/>
</dbReference>